<dbReference type="SUPFAM" id="SSF51735">
    <property type="entry name" value="NAD(P)-binding Rossmann-fold domains"/>
    <property type="match status" value="1"/>
</dbReference>
<dbReference type="EMBL" id="BAAAQN010000003">
    <property type="protein sequence ID" value="GAA2014841.1"/>
    <property type="molecule type" value="Genomic_DNA"/>
</dbReference>
<dbReference type="Proteomes" id="UP001500751">
    <property type="component" value="Unassembled WGS sequence"/>
</dbReference>
<evidence type="ECO:0000313" key="5">
    <source>
        <dbReference type="Proteomes" id="UP001500751"/>
    </source>
</evidence>
<sequence>MTARVPTVLAMRPDVAEAAFPDALRRRLDAVAEVDHTLVLTDFGDPRAALALARAEVLISGWGCPLVDAAVLDAAPNLRVVVHAAGTVKHHLSPDFWHRGLAASSAADANAYPVVQFTLSLILLAGKRALRMAHEYAAGEYKGRGTARDFGNVDRTVGVIGASRIGRLLLPLLVREGFRVLLSDPTLSDADAAGLVPAPHRVDLVPLDELLVRSDVVTVHAPELPETRHLLDARRLGLLRDGTILVNTARGSLIDTEALTRLCAAGRIDAYLDVTDPEPLPPGHPLFALPNVLVTPHLAGAMGTEVARLGEFAVAEVERFAAGLPLVGAVRASDLTRIA</sequence>
<dbReference type="PANTHER" id="PTHR10996">
    <property type="entry name" value="2-HYDROXYACID DEHYDROGENASE-RELATED"/>
    <property type="match status" value="1"/>
</dbReference>
<dbReference type="InterPro" id="IPR050223">
    <property type="entry name" value="D-isomer_2-hydroxyacid_DH"/>
</dbReference>
<dbReference type="RefSeq" id="WP_344664041.1">
    <property type="nucleotide sequence ID" value="NZ_BAAAQN010000003.1"/>
</dbReference>
<keyword evidence="1" id="KW-0560">Oxidoreductase</keyword>
<dbReference type="InterPro" id="IPR006140">
    <property type="entry name" value="D-isomer_DH_NAD-bd"/>
</dbReference>
<dbReference type="PROSITE" id="PS00670">
    <property type="entry name" value="D_2_HYDROXYACID_DH_2"/>
    <property type="match status" value="1"/>
</dbReference>
<reference evidence="5" key="1">
    <citation type="journal article" date="2019" name="Int. J. Syst. Evol. Microbiol.">
        <title>The Global Catalogue of Microorganisms (GCM) 10K type strain sequencing project: providing services to taxonomists for standard genome sequencing and annotation.</title>
        <authorList>
            <consortium name="The Broad Institute Genomics Platform"/>
            <consortium name="The Broad Institute Genome Sequencing Center for Infectious Disease"/>
            <person name="Wu L."/>
            <person name="Ma J."/>
        </authorList>
    </citation>
    <scope>NUCLEOTIDE SEQUENCE [LARGE SCALE GENOMIC DNA]</scope>
    <source>
        <strain evidence="5">JCM 16014</strain>
    </source>
</reference>
<accession>A0ABP5F784</accession>
<evidence type="ECO:0000259" key="3">
    <source>
        <dbReference type="Pfam" id="PF02826"/>
    </source>
</evidence>
<feature type="domain" description="D-isomer specific 2-hydroxyacid dehydrogenase NAD-binding" evidence="3">
    <location>
        <begin position="120"/>
        <end position="299"/>
    </location>
</feature>
<proteinExistence type="predicted"/>
<dbReference type="PANTHER" id="PTHR10996:SF178">
    <property type="entry name" value="2-HYDROXYACID DEHYDROGENASE YGL185C-RELATED"/>
    <property type="match status" value="1"/>
</dbReference>
<dbReference type="InterPro" id="IPR036291">
    <property type="entry name" value="NAD(P)-bd_dom_sf"/>
</dbReference>
<comment type="caution">
    <text evidence="4">The sequence shown here is derived from an EMBL/GenBank/DDBJ whole genome shotgun (WGS) entry which is preliminary data.</text>
</comment>
<dbReference type="CDD" id="cd12167">
    <property type="entry name" value="2-Hacid_dh_8"/>
    <property type="match status" value="1"/>
</dbReference>
<protein>
    <submittedName>
        <fullName evidence="4">Hydroxyacid dehydrogenase</fullName>
    </submittedName>
</protein>
<evidence type="ECO:0000313" key="4">
    <source>
        <dbReference type="EMBL" id="GAA2014841.1"/>
    </source>
</evidence>
<dbReference type="PROSITE" id="PS00671">
    <property type="entry name" value="D_2_HYDROXYACID_DH_3"/>
    <property type="match status" value="1"/>
</dbReference>
<dbReference type="Gene3D" id="3.40.50.720">
    <property type="entry name" value="NAD(P)-binding Rossmann-like Domain"/>
    <property type="match status" value="2"/>
</dbReference>
<keyword evidence="2" id="KW-0520">NAD</keyword>
<name>A0ABP5F784_9ACTN</name>
<keyword evidence="5" id="KW-1185">Reference proteome</keyword>
<evidence type="ECO:0000256" key="2">
    <source>
        <dbReference type="ARBA" id="ARBA00023027"/>
    </source>
</evidence>
<gene>
    <name evidence="4" type="ORF">GCM10009839_07420</name>
</gene>
<evidence type="ECO:0000256" key="1">
    <source>
        <dbReference type="ARBA" id="ARBA00023002"/>
    </source>
</evidence>
<dbReference type="SUPFAM" id="SSF52283">
    <property type="entry name" value="Formate/glycerate dehydrogenase catalytic domain-like"/>
    <property type="match status" value="1"/>
</dbReference>
<organism evidence="4 5">
    <name type="scientific">Catenulispora yoronensis</name>
    <dbReference type="NCBI Taxonomy" id="450799"/>
    <lineage>
        <taxon>Bacteria</taxon>
        <taxon>Bacillati</taxon>
        <taxon>Actinomycetota</taxon>
        <taxon>Actinomycetes</taxon>
        <taxon>Catenulisporales</taxon>
        <taxon>Catenulisporaceae</taxon>
        <taxon>Catenulispora</taxon>
    </lineage>
</organism>
<dbReference type="Pfam" id="PF02826">
    <property type="entry name" value="2-Hacid_dh_C"/>
    <property type="match status" value="1"/>
</dbReference>
<dbReference type="InterPro" id="IPR029753">
    <property type="entry name" value="D-isomer_DH_CS"/>
</dbReference>